<dbReference type="AlphaFoldDB" id="A0A7L4LZW6"/>
<dbReference type="PANTHER" id="PTHR14604">
    <property type="entry name" value="WD40 REPEAT PF20"/>
    <property type="match status" value="1"/>
</dbReference>
<dbReference type="Gene3D" id="2.130.10.10">
    <property type="entry name" value="YVTN repeat-like/Quinoprotein amine dehydrogenase"/>
    <property type="match status" value="1"/>
</dbReference>
<feature type="non-terminal residue" evidence="2">
    <location>
        <position position="1"/>
    </location>
</feature>
<keyword evidence="3" id="KW-1185">Reference proteome</keyword>
<gene>
    <name evidence="2" type="primary">Spag16</name>
    <name evidence="2" type="ORF">GLAPRA_R01019</name>
</gene>
<protein>
    <submittedName>
        <fullName evidence="2">SPG16 protein</fullName>
    </submittedName>
</protein>
<dbReference type="PANTHER" id="PTHR14604:SF3">
    <property type="entry name" value="SPERM-ASSOCIATED ANTIGEN 16 PROTEIN"/>
    <property type="match status" value="1"/>
</dbReference>
<dbReference type="SMART" id="SM00320">
    <property type="entry name" value="WD40"/>
    <property type="match status" value="3"/>
</dbReference>
<accession>A0A7L4LZW6</accession>
<comment type="caution">
    <text evidence="2">The sequence shown here is derived from an EMBL/GenBank/DDBJ whole genome shotgun (WGS) entry which is preliminary data.</text>
</comment>
<dbReference type="PROSITE" id="PS50082">
    <property type="entry name" value="WD_REPEATS_2"/>
    <property type="match status" value="2"/>
</dbReference>
<dbReference type="Proteomes" id="UP000583049">
    <property type="component" value="Unassembled WGS sequence"/>
</dbReference>
<dbReference type="InterPro" id="IPR015943">
    <property type="entry name" value="WD40/YVTN_repeat-like_dom_sf"/>
</dbReference>
<dbReference type="InterPro" id="IPR036322">
    <property type="entry name" value="WD40_repeat_dom_sf"/>
</dbReference>
<organism evidence="2 3">
    <name type="scientific">Glareola pratincola</name>
    <name type="common">Collared pratincole</name>
    <name type="synonym">Hirundo pratincola</name>
    <dbReference type="NCBI Taxonomy" id="43316"/>
    <lineage>
        <taxon>Eukaryota</taxon>
        <taxon>Metazoa</taxon>
        <taxon>Chordata</taxon>
        <taxon>Craniata</taxon>
        <taxon>Vertebrata</taxon>
        <taxon>Euteleostomi</taxon>
        <taxon>Archelosauria</taxon>
        <taxon>Archosauria</taxon>
        <taxon>Dinosauria</taxon>
        <taxon>Saurischia</taxon>
        <taxon>Theropoda</taxon>
        <taxon>Coelurosauria</taxon>
        <taxon>Aves</taxon>
        <taxon>Neognathae</taxon>
        <taxon>Neoaves</taxon>
        <taxon>Charadriiformes</taxon>
        <taxon>Glareolidae</taxon>
        <taxon>Glareola</taxon>
    </lineage>
</organism>
<feature type="repeat" description="WD" evidence="1">
    <location>
        <begin position="116"/>
        <end position="146"/>
    </location>
</feature>
<name>A0A7L4LZW6_GLAPT</name>
<dbReference type="GO" id="GO:1990716">
    <property type="term" value="C:axonemal central apparatus"/>
    <property type="evidence" value="ECO:0007669"/>
    <property type="project" value="TreeGrafter"/>
</dbReference>
<dbReference type="InterPro" id="IPR050995">
    <property type="entry name" value="WD-F-box_domain-protein"/>
</dbReference>
<reference evidence="2 3" key="1">
    <citation type="submission" date="2019-09" db="EMBL/GenBank/DDBJ databases">
        <title>Bird 10,000 Genomes (B10K) Project - Family phase.</title>
        <authorList>
            <person name="Zhang G."/>
        </authorList>
    </citation>
    <scope>NUCLEOTIDE SEQUENCE [LARGE SCALE GENOMIC DNA]</scope>
    <source>
        <strain evidence="2">B10K-CU-031-08</strain>
        <tissue evidence="2">Muscle</tissue>
    </source>
</reference>
<feature type="non-terminal residue" evidence="2">
    <location>
        <position position="146"/>
    </location>
</feature>
<dbReference type="EMBL" id="VWPO01000566">
    <property type="protein sequence ID" value="NXY70681.1"/>
    <property type="molecule type" value="Genomic_DNA"/>
</dbReference>
<feature type="repeat" description="WD" evidence="1">
    <location>
        <begin position="25"/>
        <end position="59"/>
    </location>
</feature>
<dbReference type="PROSITE" id="PS50294">
    <property type="entry name" value="WD_REPEATS_REGION"/>
    <property type="match status" value="2"/>
</dbReference>
<dbReference type="InterPro" id="IPR001680">
    <property type="entry name" value="WD40_rpt"/>
</dbReference>
<dbReference type="Pfam" id="PF00400">
    <property type="entry name" value="WD40"/>
    <property type="match status" value="3"/>
</dbReference>
<evidence type="ECO:0000313" key="3">
    <source>
        <dbReference type="Proteomes" id="UP000583049"/>
    </source>
</evidence>
<sequence>VVVTGSDGHRWKTWALPDGNIIVTGEGHTDWLSGCCFHPSGTQPVTSSGDTAVRMWDFSKRAWRLTAKGRGHAGWHCSWRPCGDFTASASTDNTSKIWDCCTSVTFFCSERRGYTMCGHKDSVNSIEFLPFSNTVLPSSADKTLPL</sequence>
<dbReference type="GO" id="GO:0035082">
    <property type="term" value="P:axoneme assembly"/>
    <property type="evidence" value="ECO:0007669"/>
    <property type="project" value="TreeGrafter"/>
</dbReference>
<evidence type="ECO:0000256" key="1">
    <source>
        <dbReference type="PROSITE-ProRule" id="PRU00221"/>
    </source>
</evidence>
<keyword evidence="1" id="KW-0853">WD repeat</keyword>
<proteinExistence type="predicted"/>
<evidence type="ECO:0000313" key="2">
    <source>
        <dbReference type="EMBL" id="NXY70681.1"/>
    </source>
</evidence>
<dbReference type="SUPFAM" id="SSF50978">
    <property type="entry name" value="WD40 repeat-like"/>
    <property type="match status" value="1"/>
</dbReference>